<organism evidence="3 4">
    <name type="scientific">Candidatus Obscuribacter phosphatis</name>
    <dbReference type="NCBI Taxonomy" id="1906157"/>
    <lineage>
        <taxon>Bacteria</taxon>
        <taxon>Bacillati</taxon>
        <taxon>Candidatus Melainabacteria</taxon>
        <taxon>Candidatus Obscuribacterales</taxon>
        <taxon>Candidatus Obscuribacteraceae</taxon>
        <taxon>Candidatus Obscuribacter</taxon>
    </lineage>
</organism>
<evidence type="ECO:0000313" key="4">
    <source>
        <dbReference type="Proteomes" id="UP000664277"/>
    </source>
</evidence>
<dbReference type="GO" id="GO:0008237">
    <property type="term" value="F:metallopeptidase activity"/>
    <property type="evidence" value="ECO:0007669"/>
    <property type="project" value="UniProtKB-KW"/>
</dbReference>
<sequence>MFLWSLSPWLFLAIGLHHFRDIGLSFLLYHGFCLLPAVLLNRHHWQEHLKLPSRTDLIVLLLSSIGFSLFTWIAYGLLSDFLVDRELALKSLIDRGFKLSWFIPLSLYFLTVNPVLEELFWRGVVLNELCDEREPVLSPAGIWTNVAFAVWHFLVVRLFVAQTFVPLAIVCVLSVGFLLSWLYRKKDSLILPALYHSVVFDLAVIIILTMVLFGPIRLSEHSKLAPLFARIQG</sequence>
<reference evidence="3" key="1">
    <citation type="submission" date="2021-02" db="EMBL/GenBank/DDBJ databases">
        <title>Genome-Resolved Metagenomics of a Microbial Community Performing Photosynthetic Biological Nutrient Removal.</title>
        <authorList>
            <person name="Mcdaniel E.A."/>
        </authorList>
    </citation>
    <scope>NUCLEOTIDE SEQUENCE</scope>
    <source>
        <strain evidence="3">UWPOB_OBS1</strain>
    </source>
</reference>
<keyword evidence="1" id="KW-0472">Membrane</keyword>
<keyword evidence="3" id="KW-0482">Metalloprotease</keyword>
<protein>
    <submittedName>
        <fullName evidence="3">CPBP family intramembrane metalloprotease</fullName>
    </submittedName>
</protein>
<keyword evidence="3" id="KW-0378">Hydrolase</keyword>
<proteinExistence type="predicted"/>
<dbReference type="GO" id="GO:0080120">
    <property type="term" value="P:CAAX-box protein maturation"/>
    <property type="evidence" value="ECO:0007669"/>
    <property type="project" value="UniProtKB-ARBA"/>
</dbReference>
<feature type="transmembrane region" description="Helical" evidence="1">
    <location>
        <begin position="189"/>
        <end position="213"/>
    </location>
</feature>
<dbReference type="InterPro" id="IPR003675">
    <property type="entry name" value="Rce1/LyrA-like_dom"/>
</dbReference>
<gene>
    <name evidence="3" type="ORF">J0M35_15340</name>
</gene>
<dbReference type="AlphaFoldDB" id="A0A8J7P8D6"/>
<dbReference type="Proteomes" id="UP000664277">
    <property type="component" value="Unassembled WGS sequence"/>
</dbReference>
<keyword evidence="1" id="KW-0812">Transmembrane</keyword>
<name>A0A8J7P8D6_9BACT</name>
<feature type="transmembrane region" description="Helical" evidence="1">
    <location>
        <begin position="99"/>
        <end position="116"/>
    </location>
</feature>
<comment type="caution">
    <text evidence="3">The sequence shown here is derived from an EMBL/GenBank/DDBJ whole genome shotgun (WGS) entry which is preliminary data.</text>
</comment>
<keyword evidence="1" id="KW-1133">Transmembrane helix</keyword>
<evidence type="ECO:0000259" key="2">
    <source>
        <dbReference type="Pfam" id="PF02517"/>
    </source>
</evidence>
<keyword evidence="3" id="KW-0645">Protease</keyword>
<evidence type="ECO:0000313" key="3">
    <source>
        <dbReference type="EMBL" id="MBN8661739.1"/>
    </source>
</evidence>
<feature type="transmembrane region" description="Helical" evidence="1">
    <location>
        <begin position="136"/>
        <end position="156"/>
    </location>
</feature>
<dbReference type="GO" id="GO:0004175">
    <property type="term" value="F:endopeptidase activity"/>
    <property type="evidence" value="ECO:0007669"/>
    <property type="project" value="UniProtKB-ARBA"/>
</dbReference>
<feature type="transmembrane region" description="Helical" evidence="1">
    <location>
        <begin position="26"/>
        <end position="45"/>
    </location>
</feature>
<dbReference type="Pfam" id="PF02517">
    <property type="entry name" value="Rce1-like"/>
    <property type="match status" value="1"/>
</dbReference>
<feature type="domain" description="CAAX prenyl protease 2/Lysostaphin resistance protein A-like" evidence="2">
    <location>
        <begin position="100"/>
        <end position="198"/>
    </location>
</feature>
<feature type="transmembrane region" description="Helical" evidence="1">
    <location>
        <begin position="163"/>
        <end position="183"/>
    </location>
</feature>
<accession>A0A8J7P8D6</accession>
<dbReference type="EMBL" id="JAFLCK010000024">
    <property type="protein sequence ID" value="MBN8661739.1"/>
    <property type="molecule type" value="Genomic_DNA"/>
</dbReference>
<evidence type="ECO:0000256" key="1">
    <source>
        <dbReference type="SAM" id="Phobius"/>
    </source>
</evidence>
<feature type="transmembrane region" description="Helical" evidence="1">
    <location>
        <begin position="57"/>
        <end position="78"/>
    </location>
</feature>